<dbReference type="Proteomes" id="UP000541444">
    <property type="component" value="Unassembled WGS sequence"/>
</dbReference>
<keyword evidence="2" id="KW-1185">Reference proteome</keyword>
<feature type="non-terminal residue" evidence="1">
    <location>
        <position position="1"/>
    </location>
</feature>
<name>A0A7J7MQX8_9MAGN</name>
<dbReference type="OrthoDB" id="67540at2759"/>
<sequence>HKISLGKYKRSVKREGENLQAVWSPDAKFIAVLVPHCFNSGFCVLLTISSLIVANSDVVFIVEGSNGNGERQAKNNDLGKEKVETPQNYAVALMDFIYMEVWLGKACGLVFWQSLDINRTVNGWDEEVNWLVKLEALDLVKKEIVRVNLVATVYFIWEERN</sequence>
<comment type="caution">
    <text evidence="1">The sequence shown here is derived from an EMBL/GenBank/DDBJ whole genome shotgun (WGS) entry which is preliminary data.</text>
</comment>
<protein>
    <submittedName>
        <fullName evidence="1">Uncharacterized protein</fullName>
    </submittedName>
</protein>
<accession>A0A7J7MQX8</accession>
<dbReference type="EMBL" id="JACGCM010001281">
    <property type="protein sequence ID" value="KAF6157128.1"/>
    <property type="molecule type" value="Genomic_DNA"/>
</dbReference>
<organism evidence="1 2">
    <name type="scientific">Kingdonia uniflora</name>
    <dbReference type="NCBI Taxonomy" id="39325"/>
    <lineage>
        <taxon>Eukaryota</taxon>
        <taxon>Viridiplantae</taxon>
        <taxon>Streptophyta</taxon>
        <taxon>Embryophyta</taxon>
        <taxon>Tracheophyta</taxon>
        <taxon>Spermatophyta</taxon>
        <taxon>Magnoliopsida</taxon>
        <taxon>Ranunculales</taxon>
        <taxon>Circaeasteraceae</taxon>
        <taxon>Kingdonia</taxon>
    </lineage>
</organism>
<evidence type="ECO:0000313" key="1">
    <source>
        <dbReference type="EMBL" id="KAF6157128.1"/>
    </source>
</evidence>
<reference evidence="1 2" key="1">
    <citation type="journal article" date="2020" name="IScience">
        <title>Genome Sequencing of the Endangered Kingdonia uniflora (Circaeasteraceae, Ranunculales) Reveals Potential Mechanisms of Evolutionary Specialization.</title>
        <authorList>
            <person name="Sun Y."/>
            <person name="Deng T."/>
            <person name="Zhang A."/>
            <person name="Moore M.J."/>
            <person name="Landis J.B."/>
            <person name="Lin N."/>
            <person name="Zhang H."/>
            <person name="Zhang X."/>
            <person name="Huang J."/>
            <person name="Zhang X."/>
            <person name="Sun H."/>
            <person name="Wang H."/>
        </authorList>
    </citation>
    <scope>NUCLEOTIDE SEQUENCE [LARGE SCALE GENOMIC DNA]</scope>
    <source>
        <strain evidence="1">TB1705</strain>
        <tissue evidence="1">Leaf</tissue>
    </source>
</reference>
<dbReference type="AlphaFoldDB" id="A0A7J7MQX8"/>
<proteinExistence type="predicted"/>
<gene>
    <name evidence="1" type="ORF">GIB67_041589</name>
</gene>
<evidence type="ECO:0000313" key="2">
    <source>
        <dbReference type="Proteomes" id="UP000541444"/>
    </source>
</evidence>